<gene>
    <name evidence="2" type="ORF">A3A49_00405</name>
</gene>
<organism evidence="2 3">
    <name type="scientific">Candidatus Curtissbacteria bacterium RIFCSPLOWO2_01_FULL_38_11b</name>
    <dbReference type="NCBI Taxonomy" id="1797725"/>
    <lineage>
        <taxon>Bacteria</taxon>
        <taxon>Candidatus Curtissiibacteriota</taxon>
    </lineage>
</organism>
<dbReference type="AlphaFoldDB" id="A0A1F5H2G0"/>
<dbReference type="Proteomes" id="UP000176740">
    <property type="component" value="Unassembled WGS sequence"/>
</dbReference>
<name>A0A1F5H2G0_9BACT</name>
<reference evidence="2 3" key="1">
    <citation type="journal article" date="2016" name="Nat. Commun.">
        <title>Thousands of microbial genomes shed light on interconnected biogeochemical processes in an aquifer system.</title>
        <authorList>
            <person name="Anantharaman K."/>
            <person name="Brown C.T."/>
            <person name="Hug L.A."/>
            <person name="Sharon I."/>
            <person name="Castelle C.J."/>
            <person name="Probst A.J."/>
            <person name="Thomas B.C."/>
            <person name="Singh A."/>
            <person name="Wilkins M.J."/>
            <person name="Karaoz U."/>
            <person name="Brodie E.L."/>
            <person name="Williams K.H."/>
            <person name="Hubbard S.S."/>
            <person name="Banfield J.F."/>
        </authorList>
    </citation>
    <scope>NUCLEOTIDE SEQUENCE [LARGE SCALE GENOMIC DNA]</scope>
</reference>
<keyword evidence="1" id="KW-0812">Transmembrane</keyword>
<feature type="transmembrane region" description="Helical" evidence="1">
    <location>
        <begin position="16"/>
        <end position="37"/>
    </location>
</feature>
<protein>
    <submittedName>
        <fullName evidence="2">Uncharacterized protein</fullName>
    </submittedName>
</protein>
<keyword evidence="1" id="KW-0472">Membrane</keyword>
<evidence type="ECO:0000313" key="2">
    <source>
        <dbReference type="EMBL" id="OGD98259.1"/>
    </source>
</evidence>
<comment type="caution">
    <text evidence="2">The sequence shown here is derived from an EMBL/GenBank/DDBJ whole genome shotgun (WGS) entry which is preliminary data.</text>
</comment>
<dbReference type="EMBL" id="MFBO01000013">
    <property type="protein sequence ID" value="OGD98259.1"/>
    <property type="molecule type" value="Genomic_DNA"/>
</dbReference>
<proteinExistence type="predicted"/>
<evidence type="ECO:0000256" key="1">
    <source>
        <dbReference type="SAM" id="Phobius"/>
    </source>
</evidence>
<accession>A0A1F5H2G0</accession>
<sequence>MPITLTQVSKTARSELVLISLGIISIILFAFTIYSFVKAPGEENASQNQVAYKNTLLPGTSTKDEVVSSLGNPKEIKTEGGKETYLYSSTNQYRSHEVQFSQDTTSLVKEQIIGSEKGKLPDFIEKYGQPQAIIYGSHGTIAPGHFWGDKGLMLFANVNDGRLIEIWYFPPQSLANFLKTYPNFDTKEPSQF</sequence>
<evidence type="ECO:0000313" key="3">
    <source>
        <dbReference type="Proteomes" id="UP000176740"/>
    </source>
</evidence>
<keyword evidence="1" id="KW-1133">Transmembrane helix</keyword>